<dbReference type="InterPro" id="IPR010918">
    <property type="entry name" value="PurM-like_C_dom"/>
</dbReference>
<dbReference type="EMBL" id="NEXC01000045">
    <property type="protein sequence ID" value="PSN82915.1"/>
    <property type="molecule type" value="Genomic_DNA"/>
</dbReference>
<feature type="domain" description="PurM-like N-terminal" evidence="1">
    <location>
        <begin position="113"/>
        <end position="210"/>
    </location>
</feature>
<dbReference type="SUPFAM" id="SSF56042">
    <property type="entry name" value="PurM C-terminal domain-like"/>
    <property type="match status" value="1"/>
</dbReference>
<accession>A0A2R6A9A6</accession>
<dbReference type="Proteomes" id="UP000240880">
    <property type="component" value="Unassembled WGS sequence"/>
</dbReference>
<sequence length="453" mass="49403">MVDLEFIARSAKKEEALKRIIDEYVFTKRFSVDRARQYAQAVLEEVELSQKAPSDEFLRYVLSTLESGVKAGEFGVGSRGKGDYIVHTLIAKIARSANEKSAKRVILEPINHDDVGAVDVGEFKVVVGAVDGAHSRLSAFPFLMGFHDARAALRDVCVKGAIPVALMDDVHLADDGDVSKIFEFVAGVCAVCELARVPLISGSTLRVGGDMVLGDRLVGCVCAIGVLDDPSHLKSEIQAGSKIIMTEGSGGGTITTTALYSGHQDVVSETLNLDFFFAIESLRNSGALKKISHITDVTNGGVRGDLEILAKENGVKMLIDEEEVFSVINPRVRRMLDELGIDPLGVSLDSLLMFVPEKYVEEVLNALPVRAKVVGEVQQGSGCFVKRKGALETLTPKFRESAYTKLKKLVGEDAPNNFEELNKKVEEAFEKILQKKNALVSEIRKKYEVSRVD</sequence>
<dbReference type="InterPro" id="IPR036921">
    <property type="entry name" value="PurM-like_N_sf"/>
</dbReference>
<evidence type="ECO:0008006" key="5">
    <source>
        <dbReference type="Google" id="ProtNLM"/>
    </source>
</evidence>
<dbReference type="Gene3D" id="3.30.1330.10">
    <property type="entry name" value="PurM-like, N-terminal domain"/>
    <property type="match status" value="1"/>
</dbReference>
<dbReference type="Pfam" id="PF02769">
    <property type="entry name" value="AIRS_C"/>
    <property type="match status" value="1"/>
</dbReference>
<feature type="domain" description="PurM-like C-terminal" evidence="2">
    <location>
        <begin position="238"/>
        <end position="385"/>
    </location>
</feature>
<dbReference type="SUPFAM" id="SSF55326">
    <property type="entry name" value="PurM N-terminal domain-like"/>
    <property type="match status" value="1"/>
</dbReference>
<reference evidence="3 4" key="1">
    <citation type="submission" date="2017-04" db="EMBL/GenBank/DDBJ databases">
        <title>Novel microbial lineages endemic to geothermal iron-oxide mats fill important gaps in the evolutionary history of Archaea.</title>
        <authorList>
            <person name="Jay Z.J."/>
            <person name="Beam J.P."/>
            <person name="Dlakic M."/>
            <person name="Rusch D.B."/>
            <person name="Kozubal M.A."/>
            <person name="Inskeep W.P."/>
        </authorList>
    </citation>
    <scope>NUCLEOTIDE SEQUENCE [LARGE SCALE GENOMIC DNA]</scope>
    <source>
        <strain evidence="3">OSP_D</strain>
    </source>
</reference>
<dbReference type="Gene3D" id="3.90.650.10">
    <property type="entry name" value="PurM-like C-terminal domain"/>
    <property type="match status" value="1"/>
</dbReference>
<dbReference type="GO" id="GO:0009030">
    <property type="term" value="F:thiamine-phosphate kinase activity"/>
    <property type="evidence" value="ECO:0007669"/>
    <property type="project" value="InterPro"/>
</dbReference>
<dbReference type="GO" id="GO:0009228">
    <property type="term" value="P:thiamine biosynthetic process"/>
    <property type="evidence" value="ECO:0007669"/>
    <property type="project" value="InterPro"/>
</dbReference>
<dbReference type="InterPro" id="IPR036676">
    <property type="entry name" value="PurM-like_C_sf"/>
</dbReference>
<gene>
    <name evidence="3" type="ORF">B9Q01_06550</name>
</gene>
<organism evidence="3 4">
    <name type="scientific">Candidatus Marsarchaeota G1 archaeon OSP_D</name>
    <dbReference type="NCBI Taxonomy" id="1978155"/>
    <lineage>
        <taxon>Archaea</taxon>
        <taxon>Candidatus Marsarchaeota</taxon>
        <taxon>Candidatus Marsarchaeota group 1</taxon>
    </lineage>
</organism>
<dbReference type="PANTHER" id="PTHR30270:SF2">
    <property type="entry name" value="HYDROGENASE EXPRESSION_FORMATION PROTEIN"/>
    <property type="match status" value="1"/>
</dbReference>
<dbReference type="PANTHER" id="PTHR30270">
    <property type="entry name" value="THIAMINE-MONOPHOSPHATE KINASE"/>
    <property type="match status" value="1"/>
</dbReference>
<name>A0A2R6A9A6_9ARCH</name>
<dbReference type="Pfam" id="PF00586">
    <property type="entry name" value="AIRS"/>
    <property type="match status" value="1"/>
</dbReference>
<evidence type="ECO:0000259" key="1">
    <source>
        <dbReference type="Pfam" id="PF00586"/>
    </source>
</evidence>
<comment type="caution">
    <text evidence="3">The sequence shown here is derived from an EMBL/GenBank/DDBJ whole genome shotgun (WGS) entry which is preliminary data.</text>
</comment>
<evidence type="ECO:0000313" key="3">
    <source>
        <dbReference type="EMBL" id="PSN82915.1"/>
    </source>
</evidence>
<proteinExistence type="predicted"/>
<dbReference type="AlphaFoldDB" id="A0A2R6A9A6"/>
<dbReference type="InterPro" id="IPR006283">
    <property type="entry name" value="ThiL-like"/>
</dbReference>
<evidence type="ECO:0000313" key="4">
    <source>
        <dbReference type="Proteomes" id="UP000240880"/>
    </source>
</evidence>
<dbReference type="InterPro" id="IPR016188">
    <property type="entry name" value="PurM-like_N"/>
</dbReference>
<evidence type="ECO:0000259" key="2">
    <source>
        <dbReference type="Pfam" id="PF02769"/>
    </source>
</evidence>
<protein>
    <recommendedName>
        <fullName evidence="5">PurM-like C-terminal domain-containing protein</fullName>
    </recommendedName>
</protein>